<dbReference type="Proteomes" id="UP001159427">
    <property type="component" value="Unassembled WGS sequence"/>
</dbReference>
<sequence length="219" mass="24382">MFSKNNTGPMPPPIMLLSDGGHVENLGLLPLLKKRLKRIIVVDGGYKHDQKLYGESLLNALMLARTKLKCSFLSVGGKDVISDVMEKFVSPVKETGGKRPRFYKFNVWYDEEKVGGEVLLIAPRKPDEGNNDVVDGIFDPTPPFDDVDGLQGNGMVLSEGDVNKLTFCCCKCCHGHPCCGVSNFCCNIFPQHITANQFFTPRMFEAYHREGYRACVEAE</sequence>
<evidence type="ECO:0000313" key="1">
    <source>
        <dbReference type="EMBL" id="CAH3030395.1"/>
    </source>
</evidence>
<keyword evidence="2" id="KW-1185">Reference proteome</keyword>
<name>A0ABN8ML45_9CNID</name>
<evidence type="ECO:0000313" key="2">
    <source>
        <dbReference type="Proteomes" id="UP001159427"/>
    </source>
</evidence>
<accession>A0ABN8ML45</accession>
<dbReference type="EMBL" id="CALNXI010000631">
    <property type="protein sequence ID" value="CAH3030395.1"/>
    <property type="molecule type" value="Genomic_DNA"/>
</dbReference>
<gene>
    <name evidence="1" type="ORF">PEVE_00037912</name>
</gene>
<proteinExistence type="predicted"/>
<organism evidence="1 2">
    <name type="scientific">Porites evermanni</name>
    <dbReference type="NCBI Taxonomy" id="104178"/>
    <lineage>
        <taxon>Eukaryota</taxon>
        <taxon>Metazoa</taxon>
        <taxon>Cnidaria</taxon>
        <taxon>Anthozoa</taxon>
        <taxon>Hexacorallia</taxon>
        <taxon>Scleractinia</taxon>
        <taxon>Fungiina</taxon>
        <taxon>Poritidae</taxon>
        <taxon>Porites</taxon>
    </lineage>
</organism>
<protein>
    <submittedName>
        <fullName evidence="1">Uncharacterized protein</fullName>
    </submittedName>
</protein>
<comment type="caution">
    <text evidence="1">The sequence shown here is derived from an EMBL/GenBank/DDBJ whole genome shotgun (WGS) entry which is preliminary data.</text>
</comment>
<feature type="non-terminal residue" evidence="1">
    <location>
        <position position="219"/>
    </location>
</feature>
<reference evidence="1 2" key="1">
    <citation type="submission" date="2022-05" db="EMBL/GenBank/DDBJ databases">
        <authorList>
            <consortium name="Genoscope - CEA"/>
            <person name="William W."/>
        </authorList>
    </citation>
    <scope>NUCLEOTIDE SEQUENCE [LARGE SCALE GENOMIC DNA]</scope>
</reference>